<evidence type="ECO:0000313" key="4">
    <source>
        <dbReference type="Proteomes" id="UP000447876"/>
    </source>
</evidence>
<dbReference type="PANTHER" id="PTHR34700">
    <property type="entry name" value="POTASSIUM BINDING PROTEIN KBP"/>
    <property type="match status" value="1"/>
</dbReference>
<proteinExistence type="predicted"/>
<evidence type="ECO:0000259" key="2">
    <source>
        <dbReference type="PROSITE" id="PS51782"/>
    </source>
</evidence>
<feature type="domain" description="LysM" evidence="2">
    <location>
        <begin position="159"/>
        <end position="209"/>
    </location>
</feature>
<comment type="caution">
    <text evidence="3">The sequence shown here is derived from an EMBL/GenBank/DDBJ whole genome shotgun (WGS) entry which is preliminary data.</text>
</comment>
<accession>A0A7X2Z089</accession>
<evidence type="ECO:0000313" key="3">
    <source>
        <dbReference type="EMBL" id="MUG45241.1"/>
    </source>
</evidence>
<name>A0A7X2Z089_9BACL</name>
<organism evidence="3 4">
    <name type="scientific">Paenibacillus woosongensis</name>
    <dbReference type="NCBI Taxonomy" id="307580"/>
    <lineage>
        <taxon>Bacteria</taxon>
        <taxon>Bacillati</taxon>
        <taxon>Bacillota</taxon>
        <taxon>Bacilli</taxon>
        <taxon>Bacillales</taxon>
        <taxon>Paenibacillaceae</taxon>
        <taxon>Paenibacillus</taxon>
    </lineage>
</organism>
<dbReference type="InterPro" id="IPR052196">
    <property type="entry name" value="Bact_Kbp"/>
</dbReference>
<sequence length="211" mass="23532">MEIRLIDEAAGTDFVFPVNPEEVRITRGKGYETLNMLSYGEFDMATAERVREITFSSFFPAWWGDHEMQPAPKEAMHLLTEMMNSKRPVRLIIENLVNLLVFITVHDTTFKGGEPDDIYFDLTARMWRQPKVHTKAGSAAGSGNSGGGSNRPDLKKKPKAYTVKSGDSLSKIAKLELGDSSKWSAIYNLNKKTIGPNPNLIKPGQKLVMPS</sequence>
<dbReference type="SMART" id="SM00257">
    <property type="entry name" value="LysM"/>
    <property type="match status" value="1"/>
</dbReference>
<reference evidence="3 4" key="1">
    <citation type="submission" date="2019-11" db="EMBL/GenBank/DDBJ databases">
        <title>Draft genome sequences of five Paenibacillus species of dairy origin.</title>
        <authorList>
            <person name="Olajide A.M."/>
            <person name="Chen S."/>
            <person name="Lapointe G."/>
        </authorList>
    </citation>
    <scope>NUCLEOTIDE SEQUENCE [LARGE SCALE GENOMIC DNA]</scope>
    <source>
        <strain evidence="3 4">12CR55</strain>
    </source>
</reference>
<dbReference type="RefSeq" id="WP_330163333.1">
    <property type="nucleotide sequence ID" value="NZ_WNZW01000002.1"/>
</dbReference>
<dbReference type="PANTHER" id="PTHR34700:SF4">
    <property type="entry name" value="PHAGE-LIKE ELEMENT PBSX PROTEIN XKDP"/>
    <property type="match status" value="1"/>
</dbReference>
<dbReference type="EMBL" id="WNZW01000002">
    <property type="protein sequence ID" value="MUG45241.1"/>
    <property type="molecule type" value="Genomic_DNA"/>
</dbReference>
<dbReference type="Gene3D" id="3.10.350.10">
    <property type="entry name" value="LysM domain"/>
    <property type="match status" value="1"/>
</dbReference>
<evidence type="ECO:0000256" key="1">
    <source>
        <dbReference type="SAM" id="MobiDB-lite"/>
    </source>
</evidence>
<dbReference type="SUPFAM" id="SSF54106">
    <property type="entry name" value="LysM domain"/>
    <property type="match status" value="1"/>
</dbReference>
<protein>
    <submittedName>
        <fullName evidence="3">LysM peptidoglycan-binding domain-containing protein</fullName>
    </submittedName>
</protein>
<dbReference type="InterPro" id="IPR036779">
    <property type="entry name" value="LysM_dom_sf"/>
</dbReference>
<dbReference type="AlphaFoldDB" id="A0A7X2Z089"/>
<dbReference type="InterPro" id="IPR018392">
    <property type="entry name" value="LysM"/>
</dbReference>
<dbReference type="Proteomes" id="UP000447876">
    <property type="component" value="Unassembled WGS sequence"/>
</dbReference>
<dbReference type="Pfam" id="PF01476">
    <property type="entry name" value="LysM"/>
    <property type="match status" value="1"/>
</dbReference>
<feature type="region of interest" description="Disordered" evidence="1">
    <location>
        <begin position="133"/>
        <end position="166"/>
    </location>
</feature>
<gene>
    <name evidence="3" type="ORF">GNP95_09545</name>
</gene>
<dbReference type="CDD" id="cd00118">
    <property type="entry name" value="LysM"/>
    <property type="match status" value="1"/>
</dbReference>
<dbReference type="PROSITE" id="PS51782">
    <property type="entry name" value="LYSM"/>
    <property type="match status" value="1"/>
</dbReference>